<evidence type="ECO:0000256" key="1">
    <source>
        <dbReference type="SAM" id="MobiDB-lite"/>
    </source>
</evidence>
<dbReference type="InterPro" id="IPR042202">
    <property type="entry name" value="Duffy-ag-bd_sf"/>
</dbReference>
<feature type="domain" description="Duffy-binding-like" evidence="2">
    <location>
        <begin position="377"/>
        <end position="541"/>
    </location>
</feature>
<evidence type="ECO:0000313" key="5">
    <source>
        <dbReference type="Proteomes" id="UP000030656"/>
    </source>
</evidence>
<dbReference type="EMBL" id="KI928163">
    <property type="protein sequence ID" value="ETW26857.1"/>
    <property type="molecule type" value="Genomic_DNA"/>
</dbReference>
<organism evidence="4 5">
    <name type="scientific">Plasmodium falciparum FCH/4</name>
    <dbReference type="NCBI Taxonomy" id="1036724"/>
    <lineage>
        <taxon>Eukaryota</taxon>
        <taxon>Sar</taxon>
        <taxon>Alveolata</taxon>
        <taxon>Apicomplexa</taxon>
        <taxon>Aconoidasida</taxon>
        <taxon>Haemosporida</taxon>
        <taxon>Plasmodiidae</taxon>
        <taxon>Plasmodium</taxon>
        <taxon>Plasmodium (Laverania)</taxon>
    </lineage>
</organism>
<feature type="non-terminal residue" evidence="4">
    <location>
        <position position="803"/>
    </location>
</feature>
<evidence type="ECO:0000259" key="3">
    <source>
        <dbReference type="Pfam" id="PF22672"/>
    </source>
</evidence>
<feature type="compositionally biased region" description="Acidic residues" evidence="1">
    <location>
        <begin position="569"/>
        <end position="595"/>
    </location>
</feature>
<feature type="region of interest" description="Disordered" evidence="1">
    <location>
        <begin position="647"/>
        <end position="713"/>
    </location>
</feature>
<feature type="compositionally biased region" description="Basic and acidic residues" evidence="1">
    <location>
        <begin position="596"/>
        <end position="617"/>
    </location>
</feature>
<protein>
    <submittedName>
        <fullName evidence="4">Uncharacterized protein</fullName>
    </submittedName>
</protein>
<proteinExistence type="predicted"/>
<dbReference type="Gene3D" id="1.20.1310.20">
    <property type="entry name" value="Duffy-antigen binding domain"/>
    <property type="match status" value="1"/>
</dbReference>
<gene>
    <name evidence="4" type="ORF">PFFCH_05720</name>
</gene>
<dbReference type="Pfam" id="PF03011">
    <property type="entry name" value="PFEMP"/>
    <property type="match status" value="1"/>
</dbReference>
<dbReference type="InterPro" id="IPR004258">
    <property type="entry name" value="DBL"/>
</dbReference>
<dbReference type="InterPro" id="IPR054595">
    <property type="entry name" value="DBL_C"/>
</dbReference>
<feature type="region of interest" description="Disordered" evidence="1">
    <location>
        <begin position="533"/>
        <end position="617"/>
    </location>
</feature>
<evidence type="ECO:0000259" key="2">
    <source>
        <dbReference type="Pfam" id="PF03011"/>
    </source>
</evidence>
<dbReference type="Pfam" id="PF22672">
    <property type="entry name" value="DBL_C"/>
    <property type="match status" value="1"/>
</dbReference>
<feature type="compositionally biased region" description="Polar residues" evidence="1">
    <location>
        <begin position="653"/>
        <end position="669"/>
    </location>
</feature>
<reference evidence="4 5" key="2">
    <citation type="submission" date="2013-02" db="EMBL/GenBank/DDBJ databases">
        <title>The Genome Sequence of Plasmodium falciparum FCH/4.</title>
        <authorList>
            <consortium name="The Broad Institute Genome Sequencing Platform"/>
            <consortium name="The Broad Institute Genome Sequencing Center for Infectious Disease"/>
            <person name="Neafsey D."/>
            <person name="Cheeseman I."/>
            <person name="Volkman S."/>
            <person name="Adams J."/>
            <person name="Walker B."/>
            <person name="Young S.K."/>
            <person name="Zeng Q."/>
            <person name="Gargeya S."/>
            <person name="Fitzgerald M."/>
            <person name="Haas B."/>
            <person name="Abouelleil A."/>
            <person name="Alvarado L."/>
            <person name="Arachchi H.M."/>
            <person name="Berlin A.M."/>
            <person name="Chapman S.B."/>
            <person name="Dewar J."/>
            <person name="Goldberg J."/>
            <person name="Griggs A."/>
            <person name="Gujja S."/>
            <person name="Hansen M."/>
            <person name="Howarth C."/>
            <person name="Imamovic A."/>
            <person name="Larimer J."/>
            <person name="McCowan C."/>
            <person name="Murphy C."/>
            <person name="Neiman D."/>
            <person name="Pearson M."/>
            <person name="Priest M."/>
            <person name="Roberts A."/>
            <person name="Saif S."/>
            <person name="Shea T."/>
            <person name="Sisk P."/>
            <person name="Sykes S."/>
            <person name="Wortman J."/>
            <person name="Nusbaum C."/>
            <person name="Birren B."/>
        </authorList>
    </citation>
    <scope>NUCLEOTIDE SEQUENCE [LARGE SCALE GENOMIC DNA]</scope>
    <source>
        <strain evidence="4 5">FCH/4</strain>
    </source>
</reference>
<sequence length="803" mass="89956">MNGSGAQANHYCRCNGDKPNADKVNIDPPTYFDYVPQFLRWFEEWAEDFCRKKKKKVENVKKQCREKDKSGKDRYCSRNGYDCEKTKRAIGKFRFGKQCISCLYACNPYVEWIENQRKQFLKQKQRYENVINGTSGNRGRQRRGTTTTNYDGYEKKFYEQLKKSRYGTVDGFLELLSKEKACTAVDDDKGGTIHFETVGTTTTIGENGVPSGASGTNVESQGTFYRSKYCQPCPYCGVKKNNNGIGWEEKSENDQCDRQKLYKPRDGAEGTNIKILKSGENHDDIKEKIEDFCKTQNGTGGGAGGAGGKNSNNQELYEEWKCYQFDQLEKVGEGEEDEEYDNDVQNGGGLCILKKENKIGKMNADEPAEIQKTYNDFFYYWVAHMLKDSIHWRTKKLEKCLKNGKTMKCKEWCNNDCECFKKWIGKKENEWKAIKDHFNTQEGFDSEGDKGIPVGGGFGFTHDVVLQENLKLQFLNEDSTQDTQNSLNAEELKHLKQLSEMLQNENAQQTAGATGKKTLMDKLIDYEKEEAKTCLDTHKSDPCPLPEEDKDIPPSADPSSPPAERIDTDADDTASDDEDEDEEEEEEEETEEEDNQKETETVEPAPKEPAVKKEEVKVCETVKSALTIDNLTKACQQKYEKGREKFPNWKCIPTNTNDVATMEGSSESGNRSKRHTDSTVTAPGKSGATTGVTTTRSSGESTSDKGSICVPPRRRRLYIQKLVEWAKNYNTETSQAEGSSEQSVQSTRNGGTEGASSGPSTSEGSAQTASQPNSRPTSATASSHAPNGDALLLTAFVESAAVE</sequence>
<accession>A0A024VED4</accession>
<name>A0A024VED4_PLAFA</name>
<feature type="region of interest" description="Disordered" evidence="1">
    <location>
        <begin position="731"/>
        <end position="787"/>
    </location>
</feature>
<evidence type="ECO:0000313" key="4">
    <source>
        <dbReference type="EMBL" id="ETW26857.1"/>
    </source>
</evidence>
<dbReference type="FunFam" id="1.20.58.830:FF:000003">
    <property type="entry name" value="Erythrocyte membrane protein 1, PfEMP1"/>
    <property type="match status" value="1"/>
</dbReference>
<feature type="domain" description="Duffy-binding-like" evidence="3">
    <location>
        <begin position="44"/>
        <end position="199"/>
    </location>
</feature>
<dbReference type="Gene3D" id="1.20.58.830">
    <property type="match status" value="2"/>
</dbReference>
<dbReference type="AlphaFoldDB" id="A0A024VED4"/>
<dbReference type="FunFam" id="1.20.58.830:FF:000004">
    <property type="entry name" value="Erythrocyte membrane protein 1, PfEMP1"/>
    <property type="match status" value="1"/>
</dbReference>
<feature type="compositionally biased region" description="Polar residues" evidence="1">
    <location>
        <begin position="731"/>
        <end position="785"/>
    </location>
</feature>
<reference evidence="4 5" key="1">
    <citation type="submission" date="2013-02" db="EMBL/GenBank/DDBJ databases">
        <title>The Genome Annotation of Plasmodium falciparum FCH/4.</title>
        <authorList>
            <consortium name="The Broad Institute Genome Sequencing Platform"/>
            <consortium name="The Broad Institute Genome Sequencing Center for Infectious Disease"/>
            <person name="Neafsey D."/>
            <person name="Hoffman S."/>
            <person name="Volkman S."/>
            <person name="Rosenthal P."/>
            <person name="Walker B."/>
            <person name="Young S.K."/>
            <person name="Zeng Q."/>
            <person name="Gargeya S."/>
            <person name="Fitzgerald M."/>
            <person name="Haas B."/>
            <person name="Abouelleil A."/>
            <person name="Allen A.W."/>
            <person name="Alvarado L."/>
            <person name="Arachchi H.M."/>
            <person name="Berlin A.M."/>
            <person name="Chapman S.B."/>
            <person name="Gainer-Dewar J."/>
            <person name="Goldberg J."/>
            <person name="Griggs A."/>
            <person name="Gujja S."/>
            <person name="Hansen M."/>
            <person name="Howarth C."/>
            <person name="Imamovic A."/>
            <person name="Ireland A."/>
            <person name="Larimer J."/>
            <person name="McCowan C."/>
            <person name="Murphy C."/>
            <person name="Pearson M."/>
            <person name="Poon T.W."/>
            <person name="Priest M."/>
            <person name="Roberts A."/>
            <person name="Saif S."/>
            <person name="Shea T."/>
            <person name="Sisk P."/>
            <person name="Sykes S."/>
            <person name="Wortman J."/>
            <person name="Nusbaum C."/>
            <person name="Birren B."/>
        </authorList>
    </citation>
    <scope>NUCLEOTIDE SEQUENCE [LARGE SCALE GENOMIC DNA]</scope>
    <source>
        <strain evidence="4 5">FCH/4</strain>
    </source>
</reference>
<feature type="compositionally biased region" description="Polar residues" evidence="1">
    <location>
        <begin position="687"/>
        <end position="705"/>
    </location>
</feature>
<dbReference type="Proteomes" id="UP000030656">
    <property type="component" value="Unassembled WGS sequence"/>
</dbReference>
<dbReference type="SUPFAM" id="SSF140924">
    <property type="entry name" value="Duffy binding domain-like"/>
    <property type="match status" value="3"/>
</dbReference>